<keyword evidence="2" id="KW-0813">Transport</keyword>
<evidence type="ECO:0000256" key="6">
    <source>
        <dbReference type="ARBA" id="ARBA00023136"/>
    </source>
</evidence>
<comment type="subcellular location">
    <subcellularLocation>
        <location evidence="1">Membrane</location>
    </subcellularLocation>
</comment>
<dbReference type="PANTHER" id="PTHR48017">
    <property type="entry name" value="OS05G0424000 PROTEIN-RELATED"/>
    <property type="match status" value="1"/>
</dbReference>
<evidence type="ECO:0000256" key="2">
    <source>
        <dbReference type="ARBA" id="ARBA00022448"/>
    </source>
</evidence>
<feature type="transmembrane region" description="Helical" evidence="7">
    <location>
        <begin position="43"/>
        <end position="69"/>
    </location>
</feature>
<sequence length="82" mass="9181">MMLPFFNDIVGLMGAVGFWPLTVFFPVEMYIAQRKVKRWSTKWVCLQVLSVSCLLISAVAAIGSVAGIVDALKVFKPLKNRY</sequence>
<evidence type="ECO:0000256" key="5">
    <source>
        <dbReference type="ARBA" id="ARBA00022989"/>
    </source>
</evidence>
<keyword evidence="4" id="KW-0029">Amino-acid transport</keyword>
<accession>A0A835RPC1</accession>
<feature type="transmembrane region" description="Helical" evidence="7">
    <location>
        <begin position="12"/>
        <end position="31"/>
    </location>
</feature>
<evidence type="ECO:0000313" key="10">
    <source>
        <dbReference type="Proteomes" id="UP000636800"/>
    </source>
</evidence>
<evidence type="ECO:0000256" key="1">
    <source>
        <dbReference type="ARBA" id="ARBA00004370"/>
    </source>
</evidence>
<evidence type="ECO:0000256" key="3">
    <source>
        <dbReference type="ARBA" id="ARBA00022692"/>
    </source>
</evidence>
<gene>
    <name evidence="9" type="ORF">HPP92_000085</name>
</gene>
<evidence type="ECO:0000256" key="7">
    <source>
        <dbReference type="SAM" id="Phobius"/>
    </source>
</evidence>
<proteinExistence type="predicted"/>
<keyword evidence="5 7" id="KW-1133">Transmembrane helix</keyword>
<dbReference type="AlphaFoldDB" id="A0A835RPC1"/>
<keyword evidence="10" id="KW-1185">Reference proteome</keyword>
<keyword evidence="6 7" id="KW-0472">Membrane</keyword>
<protein>
    <recommendedName>
        <fullName evidence="8">Amino acid transporter transmembrane domain-containing protein</fullName>
    </recommendedName>
</protein>
<feature type="domain" description="Amino acid transporter transmembrane" evidence="8">
    <location>
        <begin position="1"/>
        <end position="68"/>
    </location>
</feature>
<keyword evidence="3 7" id="KW-0812">Transmembrane</keyword>
<evidence type="ECO:0000259" key="8">
    <source>
        <dbReference type="Pfam" id="PF01490"/>
    </source>
</evidence>
<evidence type="ECO:0000313" key="9">
    <source>
        <dbReference type="EMBL" id="KAG0495394.1"/>
    </source>
</evidence>
<dbReference type="GO" id="GO:0006865">
    <property type="term" value="P:amino acid transport"/>
    <property type="evidence" value="ECO:0007669"/>
    <property type="project" value="UniProtKB-KW"/>
</dbReference>
<dbReference type="Proteomes" id="UP000636800">
    <property type="component" value="Chromosome 1"/>
</dbReference>
<comment type="caution">
    <text evidence="9">The sequence shown here is derived from an EMBL/GenBank/DDBJ whole genome shotgun (WGS) entry which is preliminary data.</text>
</comment>
<evidence type="ECO:0000256" key="4">
    <source>
        <dbReference type="ARBA" id="ARBA00022970"/>
    </source>
</evidence>
<dbReference type="Pfam" id="PF01490">
    <property type="entry name" value="Aa_trans"/>
    <property type="match status" value="1"/>
</dbReference>
<dbReference type="GO" id="GO:0016020">
    <property type="term" value="C:membrane"/>
    <property type="evidence" value="ECO:0007669"/>
    <property type="project" value="UniProtKB-SubCell"/>
</dbReference>
<dbReference type="EMBL" id="JADCNL010000001">
    <property type="protein sequence ID" value="KAG0495394.1"/>
    <property type="molecule type" value="Genomic_DNA"/>
</dbReference>
<organism evidence="9 10">
    <name type="scientific">Vanilla planifolia</name>
    <name type="common">Vanilla</name>
    <dbReference type="NCBI Taxonomy" id="51239"/>
    <lineage>
        <taxon>Eukaryota</taxon>
        <taxon>Viridiplantae</taxon>
        <taxon>Streptophyta</taxon>
        <taxon>Embryophyta</taxon>
        <taxon>Tracheophyta</taxon>
        <taxon>Spermatophyta</taxon>
        <taxon>Magnoliopsida</taxon>
        <taxon>Liliopsida</taxon>
        <taxon>Asparagales</taxon>
        <taxon>Orchidaceae</taxon>
        <taxon>Vanilloideae</taxon>
        <taxon>Vanilleae</taxon>
        <taxon>Vanilla</taxon>
    </lineage>
</organism>
<name>A0A835RPC1_VANPL</name>
<dbReference type="InterPro" id="IPR013057">
    <property type="entry name" value="AA_transpt_TM"/>
</dbReference>
<reference evidence="9 10" key="1">
    <citation type="journal article" date="2020" name="Nat. Food">
        <title>A phased Vanilla planifolia genome enables genetic improvement of flavour and production.</title>
        <authorList>
            <person name="Hasing T."/>
            <person name="Tang H."/>
            <person name="Brym M."/>
            <person name="Khazi F."/>
            <person name="Huang T."/>
            <person name="Chambers A.H."/>
        </authorList>
    </citation>
    <scope>NUCLEOTIDE SEQUENCE [LARGE SCALE GENOMIC DNA]</scope>
    <source>
        <tissue evidence="9">Leaf</tissue>
    </source>
</reference>